<sequence>MKITSPSSGQSIQAGEKIVIKYVMQPLILKGASLGYAKSLKINFHKRTGNQKEGLLENIYPKCPVAAQDNKYKSYSYSWTVPANTPPGSYAFDFVELVQLRRSQITVSETVKVNIVD</sequence>
<accession>A0A8H7QRI3</accession>
<protein>
    <submittedName>
        <fullName evidence="1">Uncharacterized protein</fullName>
    </submittedName>
</protein>
<keyword evidence="2" id="KW-1185">Reference proteome</keyword>
<reference evidence="1" key="1">
    <citation type="submission" date="2020-12" db="EMBL/GenBank/DDBJ databases">
        <title>Metabolic potential, ecology and presence of endohyphal bacteria is reflected in genomic diversity of Mucoromycotina.</title>
        <authorList>
            <person name="Muszewska A."/>
            <person name="Okrasinska A."/>
            <person name="Steczkiewicz K."/>
            <person name="Drgas O."/>
            <person name="Orlowska M."/>
            <person name="Perlinska-Lenart U."/>
            <person name="Aleksandrzak-Piekarczyk T."/>
            <person name="Szatraj K."/>
            <person name="Zielenkiewicz U."/>
            <person name="Pilsyk S."/>
            <person name="Malc E."/>
            <person name="Mieczkowski P."/>
            <person name="Kruszewska J.S."/>
            <person name="Biernat P."/>
            <person name="Pawlowska J."/>
        </authorList>
    </citation>
    <scope>NUCLEOTIDE SEQUENCE</scope>
    <source>
        <strain evidence="1">CBS 226.32</strain>
    </source>
</reference>
<dbReference type="AlphaFoldDB" id="A0A8H7QRI3"/>
<gene>
    <name evidence="1" type="ORF">INT46_001258</name>
</gene>
<proteinExistence type="predicted"/>
<organism evidence="1 2">
    <name type="scientific">Mucor plumbeus</name>
    <dbReference type="NCBI Taxonomy" id="97098"/>
    <lineage>
        <taxon>Eukaryota</taxon>
        <taxon>Fungi</taxon>
        <taxon>Fungi incertae sedis</taxon>
        <taxon>Mucoromycota</taxon>
        <taxon>Mucoromycotina</taxon>
        <taxon>Mucoromycetes</taxon>
        <taxon>Mucorales</taxon>
        <taxon>Mucorineae</taxon>
        <taxon>Mucoraceae</taxon>
        <taxon>Mucor</taxon>
    </lineage>
</organism>
<dbReference type="Proteomes" id="UP000650833">
    <property type="component" value="Unassembled WGS sequence"/>
</dbReference>
<dbReference type="OrthoDB" id="2240906at2759"/>
<dbReference type="EMBL" id="JAEPRC010000433">
    <property type="protein sequence ID" value="KAG2197351.1"/>
    <property type="molecule type" value="Genomic_DNA"/>
</dbReference>
<evidence type="ECO:0000313" key="1">
    <source>
        <dbReference type="EMBL" id="KAG2197351.1"/>
    </source>
</evidence>
<comment type="caution">
    <text evidence="1">The sequence shown here is derived from an EMBL/GenBank/DDBJ whole genome shotgun (WGS) entry which is preliminary data.</text>
</comment>
<evidence type="ECO:0000313" key="2">
    <source>
        <dbReference type="Proteomes" id="UP000650833"/>
    </source>
</evidence>
<name>A0A8H7QRI3_9FUNG</name>